<evidence type="ECO:0000256" key="1">
    <source>
        <dbReference type="ARBA" id="ARBA00004651"/>
    </source>
</evidence>
<keyword evidence="4 7" id="KW-0812">Transmembrane</keyword>
<evidence type="ECO:0000256" key="5">
    <source>
        <dbReference type="ARBA" id="ARBA00022989"/>
    </source>
</evidence>
<keyword evidence="6 7" id="KW-0472">Membrane</keyword>
<dbReference type="Pfam" id="PF09335">
    <property type="entry name" value="VTT_dom"/>
    <property type="match status" value="1"/>
</dbReference>
<dbReference type="PANTHER" id="PTHR42709">
    <property type="entry name" value="ALKALINE PHOSPHATASE LIKE PROTEIN"/>
    <property type="match status" value="1"/>
</dbReference>
<dbReference type="PANTHER" id="PTHR42709:SF6">
    <property type="entry name" value="UNDECAPRENYL PHOSPHATE TRANSPORTER A"/>
    <property type="match status" value="1"/>
</dbReference>
<dbReference type="STRING" id="366584.SAMN05216377_112153"/>
<evidence type="ECO:0000256" key="7">
    <source>
        <dbReference type="SAM" id="Phobius"/>
    </source>
</evidence>
<feature type="transmembrane region" description="Helical" evidence="7">
    <location>
        <begin position="157"/>
        <end position="174"/>
    </location>
</feature>
<accession>A0A1G7UUN0</accession>
<evidence type="ECO:0000313" key="9">
    <source>
        <dbReference type="EMBL" id="SDG51028.1"/>
    </source>
</evidence>
<evidence type="ECO:0000256" key="6">
    <source>
        <dbReference type="ARBA" id="ARBA00023136"/>
    </source>
</evidence>
<sequence length="197" mass="20052">MLPVAPLAAYLFLLCWSAIPFAPAEPVLLAGGAVAGAGGLLLPVAIGAAALGSLVSDLVKYALGRSAGPALLRRLSRYPAGARAVRWIESRMLASGAWVIAPSYFVPFGVVTATLLSGALRLPWRSVVLASAVGALVWATVFLGLGFVGTAVTGNPWFGLAIAAPAALVIGLLAKRRVARDCTCAPEAHESPCPLAA</sequence>
<feature type="transmembrane region" description="Helical" evidence="7">
    <location>
        <begin position="127"/>
        <end position="151"/>
    </location>
</feature>
<proteinExistence type="inferred from homology"/>
<name>A0A1G7UUN0_PSEOR</name>
<comment type="similarity">
    <text evidence="2">Belongs to the DedA family.</text>
</comment>
<evidence type="ECO:0000256" key="4">
    <source>
        <dbReference type="ARBA" id="ARBA00022692"/>
    </source>
</evidence>
<gene>
    <name evidence="9" type="ORF">SAMN05216377_112153</name>
</gene>
<evidence type="ECO:0000259" key="8">
    <source>
        <dbReference type="Pfam" id="PF09335"/>
    </source>
</evidence>
<feature type="domain" description="VTT" evidence="8">
    <location>
        <begin position="23"/>
        <end position="146"/>
    </location>
</feature>
<dbReference type="Proteomes" id="UP000198967">
    <property type="component" value="Unassembled WGS sequence"/>
</dbReference>
<keyword evidence="10" id="KW-1185">Reference proteome</keyword>
<dbReference type="AlphaFoldDB" id="A0A1G7UUN0"/>
<evidence type="ECO:0000313" key="10">
    <source>
        <dbReference type="Proteomes" id="UP000198967"/>
    </source>
</evidence>
<feature type="transmembrane region" description="Helical" evidence="7">
    <location>
        <begin position="34"/>
        <end position="55"/>
    </location>
</feature>
<evidence type="ECO:0000256" key="3">
    <source>
        <dbReference type="ARBA" id="ARBA00022475"/>
    </source>
</evidence>
<dbReference type="InterPro" id="IPR032816">
    <property type="entry name" value="VTT_dom"/>
</dbReference>
<organism evidence="9 10">
    <name type="scientific">Pseudonocardia oroxyli</name>
    <dbReference type="NCBI Taxonomy" id="366584"/>
    <lineage>
        <taxon>Bacteria</taxon>
        <taxon>Bacillati</taxon>
        <taxon>Actinomycetota</taxon>
        <taxon>Actinomycetes</taxon>
        <taxon>Pseudonocardiales</taxon>
        <taxon>Pseudonocardiaceae</taxon>
        <taxon>Pseudonocardia</taxon>
    </lineage>
</organism>
<reference evidence="9 10" key="1">
    <citation type="submission" date="2016-10" db="EMBL/GenBank/DDBJ databases">
        <authorList>
            <person name="de Groot N.N."/>
        </authorList>
    </citation>
    <scope>NUCLEOTIDE SEQUENCE [LARGE SCALE GENOMIC DNA]</scope>
    <source>
        <strain evidence="9 10">CGMCC 4.3143</strain>
    </source>
</reference>
<keyword evidence="3" id="KW-1003">Cell membrane</keyword>
<protein>
    <submittedName>
        <fullName evidence="9">Membrane-associated protein</fullName>
    </submittedName>
</protein>
<dbReference type="GO" id="GO:0005886">
    <property type="term" value="C:plasma membrane"/>
    <property type="evidence" value="ECO:0007669"/>
    <property type="project" value="UniProtKB-SubCell"/>
</dbReference>
<keyword evidence="5 7" id="KW-1133">Transmembrane helix</keyword>
<evidence type="ECO:0000256" key="2">
    <source>
        <dbReference type="ARBA" id="ARBA00010792"/>
    </source>
</evidence>
<comment type="subcellular location">
    <subcellularLocation>
        <location evidence="1">Cell membrane</location>
        <topology evidence="1">Multi-pass membrane protein</topology>
    </subcellularLocation>
</comment>
<dbReference type="EMBL" id="FNBE01000012">
    <property type="protein sequence ID" value="SDG51028.1"/>
    <property type="molecule type" value="Genomic_DNA"/>
</dbReference>
<dbReference type="InterPro" id="IPR051311">
    <property type="entry name" value="DedA_domain"/>
</dbReference>